<feature type="transmembrane region" description="Helical" evidence="10">
    <location>
        <begin position="161"/>
        <end position="180"/>
    </location>
</feature>
<comment type="caution">
    <text evidence="14">The sequence shown here is derived from an EMBL/GenBank/DDBJ whole genome shotgun (WGS) entry which is preliminary data.</text>
</comment>
<comment type="function">
    <text evidence="10">Part of an energy-coupled inorganic carbon pump.</text>
</comment>
<proteinExistence type="inferred from homology"/>
<dbReference type="GO" id="GO:0008137">
    <property type="term" value="F:NADH dehydrogenase (ubiquinone) activity"/>
    <property type="evidence" value="ECO:0007669"/>
    <property type="project" value="InterPro"/>
</dbReference>
<dbReference type="InterPro" id="IPR001750">
    <property type="entry name" value="ND/Mrp_TM"/>
</dbReference>
<feature type="transmembrane region" description="Helical" evidence="10">
    <location>
        <begin position="6"/>
        <end position="30"/>
    </location>
</feature>
<comment type="similarity">
    <text evidence="2">Belongs to the CPA3 antiporters (TC 2.A.63) subunit A family.</text>
</comment>
<evidence type="ECO:0000313" key="14">
    <source>
        <dbReference type="EMBL" id="PTF67313.1"/>
    </source>
</evidence>
<evidence type="ECO:0000256" key="2">
    <source>
        <dbReference type="ARBA" id="ARBA00008483"/>
    </source>
</evidence>
<evidence type="ECO:0000256" key="9">
    <source>
        <dbReference type="ARBA" id="ARBA00023136"/>
    </source>
</evidence>
<keyword evidence="8" id="KW-0406">Ion transport</keyword>
<keyword evidence="7 10" id="KW-1133">Transmembrane helix</keyword>
<dbReference type="AlphaFoldDB" id="A0A2T4LV98"/>
<dbReference type="PANTHER" id="PTHR42829:SF1">
    <property type="entry name" value="INORGANIC CARBON TRANSPORTER SUBUNIT DABB-RELATED"/>
    <property type="match status" value="1"/>
</dbReference>
<evidence type="ECO:0000256" key="5">
    <source>
        <dbReference type="ARBA" id="ARBA00022475"/>
    </source>
</evidence>
<keyword evidence="5 10" id="KW-1003">Cell membrane</keyword>
<evidence type="ECO:0000256" key="7">
    <source>
        <dbReference type="ARBA" id="ARBA00022989"/>
    </source>
</evidence>
<name>A0A2T4LV98_9STAP</name>
<keyword evidence="3 10" id="KW-0813">Transport</keyword>
<dbReference type="Pfam" id="PF00361">
    <property type="entry name" value="Proton_antipo_M"/>
    <property type="match status" value="1"/>
</dbReference>
<dbReference type="GO" id="GO:0015990">
    <property type="term" value="P:electron transport coupled proton transport"/>
    <property type="evidence" value="ECO:0007669"/>
    <property type="project" value="TreeGrafter"/>
</dbReference>
<dbReference type="InterPro" id="IPR003945">
    <property type="entry name" value="NU5C-like"/>
</dbReference>
<comment type="subcellular location">
    <subcellularLocation>
        <location evidence="1 10">Cell membrane</location>
        <topology evidence="1 10">Multi-pass membrane protein</topology>
    </subcellularLocation>
    <subcellularLocation>
        <location evidence="11">Membrane</location>
        <topology evidence="11">Multi-pass membrane protein</topology>
    </subcellularLocation>
</comment>
<evidence type="ECO:0000256" key="6">
    <source>
        <dbReference type="ARBA" id="ARBA00022692"/>
    </source>
</evidence>
<dbReference type="RefSeq" id="WP_107384206.1">
    <property type="nucleotide sequence ID" value="NZ_JABXWZ010000004.1"/>
</dbReference>
<organism evidence="14 15">
    <name type="scientific">Staphylococcus cohnii</name>
    <dbReference type="NCBI Taxonomy" id="29382"/>
    <lineage>
        <taxon>Bacteria</taxon>
        <taxon>Bacillati</taxon>
        <taxon>Bacillota</taxon>
        <taxon>Bacilli</taxon>
        <taxon>Bacillales</taxon>
        <taxon>Staphylococcaceae</taxon>
        <taxon>Staphylococcus</taxon>
        <taxon>Staphylococcus cohnii species complex</taxon>
    </lineage>
</organism>
<feature type="transmembrane region" description="Helical" evidence="10">
    <location>
        <begin position="129"/>
        <end position="149"/>
    </location>
</feature>
<dbReference type="Pfam" id="PF00662">
    <property type="entry name" value="Proton_antipo_N"/>
    <property type="match status" value="1"/>
</dbReference>
<feature type="transmembrane region" description="Helical" evidence="10">
    <location>
        <begin position="200"/>
        <end position="219"/>
    </location>
</feature>
<evidence type="ECO:0000313" key="15">
    <source>
        <dbReference type="Proteomes" id="UP000241208"/>
    </source>
</evidence>
<feature type="transmembrane region" description="Helical" evidence="10">
    <location>
        <begin position="354"/>
        <end position="373"/>
    </location>
</feature>
<dbReference type="InterPro" id="IPR001516">
    <property type="entry name" value="Proton_antipo_N"/>
</dbReference>
<keyword evidence="9 10" id="KW-0472">Membrane</keyword>
<feature type="transmembrane region" description="Helical" evidence="10">
    <location>
        <begin position="379"/>
        <end position="400"/>
    </location>
</feature>
<dbReference type="GO" id="GO:0042773">
    <property type="term" value="P:ATP synthesis coupled electron transport"/>
    <property type="evidence" value="ECO:0007669"/>
    <property type="project" value="InterPro"/>
</dbReference>
<dbReference type="HAMAP" id="MF_00862">
    <property type="entry name" value="DabB"/>
    <property type="match status" value="1"/>
</dbReference>
<feature type="transmembrane region" description="Helical" evidence="10">
    <location>
        <begin position="42"/>
        <end position="60"/>
    </location>
</feature>
<dbReference type="GO" id="GO:0005886">
    <property type="term" value="C:plasma membrane"/>
    <property type="evidence" value="ECO:0007669"/>
    <property type="project" value="UniProtKB-SubCell"/>
</dbReference>
<evidence type="ECO:0000259" key="12">
    <source>
        <dbReference type="Pfam" id="PF00361"/>
    </source>
</evidence>
<dbReference type="Proteomes" id="UP000241208">
    <property type="component" value="Unassembled WGS sequence"/>
</dbReference>
<feature type="transmembrane region" description="Helical" evidence="10">
    <location>
        <begin position="407"/>
        <end position="426"/>
    </location>
</feature>
<feature type="domain" description="NADH:quinone oxidoreductase/Mrp antiporter transmembrane" evidence="12">
    <location>
        <begin position="124"/>
        <end position="403"/>
    </location>
</feature>
<gene>
    <name evidence="10" type="primary">dabB</name>
    <name evidence="14" type="ORF">BUY34_01770</name>
</gene>
<evidence type="ECO:0000256" key="4">
    <source>
        <dbReference type="ARBA" id="ARBA00022449"/>
    </source>
</evidence>
<sequence>MIIVIDAHIFITLLFLTLIISILSSLFFLIKKISPKYARIHIYFVALPAIVANLGLILSQKNIEIGIWRSDVLSWPMVGFVLVIGVIIQRYCIRYLAGDKSYKKYFTLFTFTTTFASFAWLTADMRIMVISWGCTLLGLTILISLTSAWKVTREAAKVTGRLFMLSWVALLSAVLWIGLSTGEWHYSVALNEAHLSMLNGLAQFGINLLIVLAVMIPAAQWPFQRWLIESVAAPTPVSAIMHAGIVNAGGIMLTRFSGIFSGDIASVILLIFASVSVLLGAGISLVHVDYKRLLVGSTIGQMGFMLIQCALGAYIPAIIHLILHGLFKATLFLRSGSAVRHFSVPSRANERMSYVWIVSGRILAFLIGLGFWLSAPEESYRLVSGLILAWSLSVSWTQLVAFGEGNFGRVIGMTILIVVGAVYFVVHHYFSDALHTLTIHSVQPPTFIVIAVAIILLLGSLISTWVARHRSSVVFSILYMWIVRLGDAKVETVERHPNYLKSYLSKGGH</sequence>
<dbReference type="GO" id="GO:0003954">
    <property type="term" value="F:NADH dehydrogenase activity"/>
    <property type="evidence" value="ECO:0007669"/>
    <property type="project" value="TreeGrafter"/>
</dbReference>
<dbReference type="EMBL" id="PYZR01000010">
    <property type="protein sequence ID" value="PTF67313.1"/>
    <property type="molecule type" value="Genomic_DNA"/>
</dbReference>
<dbReference type="NCBIfam" id="NF006373">
    <property type="entry name" value="PRK08601.1"/>
    <property type="match status" value="1"/>
</dbReference>
<dbReference type="PANTHER" id="PTHR42829">
    <property type="entry name" value="NADH-UBIQUINONE OXIDOREDUCTASE CHAIN 5"/>
    <property type="match status" value="1"/>
</dbReference>
<feature type="transmembrane region" description="Helical" evidence="10">
    <location>
        <begin position="264"/>
        <end position="286"/>
    </location>
</feature>
<dbReference type="InterPro" id="IPR046396">
    <property type="entry name" value="Transporter_DabB"/>
</dbReference>
<reference evidence="14 15" key="1">
    <citation type="journal article" date="2016" name="Front. Microbiol.">
        <title>Comprehensive Phylogenetic Analysis of Bovine Non-aureus Staphylococci Species Based on Whole-Genome Sequencing.</title>
        <authorList>
            <person name="Naushad S."/>
            <person name="Barkema H.W."/>
            <person name="Luby C."/>
            <person name="Condas L.A."/>
            <person name="Nobrega D.B."/>
            <person name="Carson D.A."/>
            <person name="De Buck J."/>
        </authorList>
    </citation>
    <scope>NUCLEOTIDE SEQUENCE [LARGE SCALE GENOMIC DNA]</scope>
    <source>
        <strain evidence="14 15">SNUC 3829</strain>
    </source>
</reference>
<feature type="transmembrane region" description="Helical" evidence="10">
    <location>
        <begin position="105"/>
        <end position="123"/>
    </location>
</feature>
<dbReference type="GO" id="GO:0015297">
    <property type="term" value="F:antiporter activity"/>
    <property type="evidence" value="ECO:0007669"/>
    <property type="project" value="UniProtKB-KW"/>
</dbReference>
<evidence type="ECO:0000256" key="10">
    <source>
        <dbReference type="HAMAP-Rule" id="MF_00862"/>
    </source>
</evidence>
<feature type="transmembrane region" description="Helical" evidence="10">
    <location>
        <begin position="446"/>
        <end position="467"/>
    </location>
</feature>
<dbReference type="PRINTS" id="PR01434">
    <property type="entry name" value="NADHDHGNASE5"/>
</dbReference>
<evidence type="ECO:0000256" key="1">
    <source>
        <dbReference type="ARBA" id="ARBA00004651"/>
    </source>
</evidence>
<feature type="domain" description="NADH-Ubiquinone oxidoreductase (complex I) chain 5 N-terminal" evidence="13">
    <location>
        <begin position="69"/>
        <end position="106"/>
    </location>
</feature>
<evidence type="ECO:0000256" key="11">
    <source>
        <dbReference type="RuleBase" id="RU000320"/>
    </source>
</evidence>
<comment type="subunit">
    <text evidence="10">Forms a complex with DabA.</text>
</comment>
<evidence type="ECO:0000259" key="13">
    <source>
        <dbReference type="Pfam" id="PF00662"/>
    </source>
</evidence>
<keyword evidence="6 10" id="KW-0812">Transmembrane</keyword>
<evidence type="ECO:0000256" key="3">
    <source>
        <dbReference type="ARBA" id="ARBA00022448"/>
    </source>
</evidence>
<accession>A0A2T4LV98</accession>
<protein>
    <recommendedName>
        <fullName evidence="10">Probable inorganic carbon transporter subunit DabB</fullName>
    </recommendedName>
</protein>
<keyword evidence="4" id="KW-0050">Antiport</keyword>
<feature type="transmembrane region" description="Helical" evidence="10">
    <location>
        <begin position="293"/>
        <end position="315"/>
    </location>
</feature>
<evidence type="ECO:0000256" key="8">
    <source>
        <dbReference type="ARBA" id="ARBA00023065"/>
    </source>
</evidence>
<feature type="transmembrane region" description="Helical" evidence="10">
    <location>
        <begin position="72"/>
        <end position="93"/>
    </location>
</feature>
<comment type="similarity">
    <text evidence="10">Belongs to the inorganic carbon transporter (TC 9.A.2) DabB family.</text>
</comment>